<dbReference type="InterPro" id="IPR041891">
    <property type="entry name" value="Alpha_CA_prokaryot-like"/>
</dbReference>
<protein>
    <recommendedName>
        <fullName evidence="7">Alpha-carbonic anhydrase domain-containing protein</fullName>
    </recommendedName>
</protein>
<dbReference type="GO" id="GO:0009570">
    <property type="term" value="C:chloroplast stroma"/>
    <property type="evidence" value="ECO:0007669"/>
    <property type="project" value="UniProtKB-SubCell"/>
</dbReference>
<evidence type="ECO:0000256" key="5">
    <source>
        <dbReference type="SAM" id="MobiDB-lite"/>
    </source>
</evidence>
<dbReference type="GO" id="GO:0006730">
    <property type="term" value="P:one-carbon metabolic process"/>
    <property type="evidence" value="ECO:0007669"/>
    <property type="project" value="TreeGrafter"/>
</dbReference>
<keyword evidence="6" id="KW-0732">Signal</keyword>
<dbReference type="GO" id="GO:0004089">
    <property type="term" value="F:carbonate dehydratase activity"/>
    <property type="evidence" value="ECO:0007669"/>
    <property type="project" value="UniProtKB-EC"/>
</dbReference>
<evidence type="ECO:0000256" key="4">
    <source>
        <dbReference type="ARBA" id="ARBA00048348"/>
    </source>
</evidence>
<feature type="signal peptide" evidence="6">
    <location>
        <begin position="1"/>
        <end position="28"/>
    </location>
</feature>
<feature type="region of interest" description="Disordered" evidence="5">
    <location>
        <begin position="360"/>
        <end position="387"/>
    </location>
</feature>
<evidence type="ECO:0000256" key="6">
    <source>
        <dbReference type="SAM" id="SignalP"/>
    </source>
</evidence>
<dbReference type="EMBL" id="BTGU01000001">
    <property type="protein sequence ID" value="GMN24857.1"/>
    <property type="molecule type" value="Genomic_DNA"/>
</dbReference>
<proteinExistence type="inferred from homology"/>
<dbReference type="InterPro" id="IPR036398">
    <property type="entry name" value="CA_dom_sf"/>
</dbReference>
<evidence type="ECO:0000313" key="9">
    <source>
        <dbReference type="Proteomes" id="UP001187192"/>
    </source>
</evidence>
<dbReference type="AlphaFoldDB" id="A0AA87YYE5"/>
<comment type="subcellular location">
    <subcellularLocation>
        <location evidence="2">Plastid</location>
        <location evidence="2">Chloroplast stroma</location>
    </subcellularLocation>
</comment>
<feature type="domain" description="Alpha-carbonic anhydrase" evidence="7">
    <location>
        <begin position="35"/>
        <end position="277"/>
    </location>
</feature>
<comment type="function">
    <text evidence="1">Reversible hydration of carbon dioxide.</text>
</comment>
<dbReference type="GO" id="GO:0008270">
    <property type="term" value="F:zinc ion binding"/>
    <property type="evidence" value="ECO:0007669"/>
    <property type="project" value="InterPro"/>
</dbReference>
<dbReference type="SMART" id="SM01057">
    <property type="entry name" value="Carb_anhydrase"/>
    <property type="match status" value="1"/>
</dbReference>
<dbReference type="CDD" id="cd03124">
    <property type="entry name" value="alpha_CA_prokaryotic_like"/>
    <property type="match status" value="1"/>
</dbReference>
<name>A0AA87YYE5_FICCA</name>
<dbReference type="Pfam" id="PF00194">
    <property type="entry name" value="Carb_anhydrase"/>
    <property type="match status" value="1"/>
</dbReference>
<evidence type="ECO:0000256" key="3">
    <source>
        <dbReference type="ARBA" id="ARBA00006365"/>
    </source>
</evidence>
<dbReference type="Gene3D" id="3.10.200.10">
    <property type="entry name" value="Alpha carbonic anhydrase"/>
    <property type="match status" value="1"/>
</dbReference>
<comment type="catalytic activity">
    <reaction evidence="4">
        <text>hydrogencarbonate + H(+) = CO2 + H2O</text>
        <dbReference type="Rhea" id="RHEA:10748"/>
        <dbReference type="ChEBI" id="CHEBI:15377"/>
        <dbReference type="ChEBI" id="CHEBI:15378"/>
        <dbReference type="ChEBI" id="CHEBI:16526"/>
        <dbReference type="ChEBI" id="CHEBI:17544"/>
        <dbReference type="EC" id="4.2.1.1"/>
    </reaction>
</comment>
<comment type="similarity">
    <text evidence="3">Belongs to the alpha-class carbonic anhydrase family.</text>
</comment>
<evidence type="ECO:0000256" key="2">
    <source>
        <dbReference type="ARBA" id="ARBA00004470"/>
    </source>
</evidence>
<accession>A0AA87YYE5</accession>
<reference evidence="8" key="1">
    <citation type="submission" date="2023-07" db="EMBL/GenBank/DDBJ databases">
        <title>draft genome sequence of fig (Ficus carica).</title>
        <authorList>
            <person name="Takahashi T."/>
            <person name="Nishimura K."/>
        </authorList>
    </citation>
    <scope>NUCLEOTIDE SEQUENCE</scope>
</reference>
<feature type="compositionally biased region" description="Basic residues" evidence="5">
    <location>
        <begin position="360"/>
        <end position="370"/>
    </location>
</feature>
<dbReference type="SUPFAM" id="SSF51069">
    <property type="entry name" value="Carbonic anhydrase"/>
    <property type="match status" value="1"/>
</dbReference>
<dbReference type="InterPro" id="IPR023561">
    <property type="entry name" value="Carbonic_anhydrase_a-class"/>
</dbReference>
<dbReference type="Proteomes" id="UP001187192">
    <property type="component" value="Unassembled WGS sequence"/>
</dbReference>
<sequence>MEKLVIINQILFCSFFIFLVLHFCPVSSQEVEDERAFDYEAWSTRGPARWGRIRPEWHMCNNGTMQSPIDLLDQRVQIISTLQRLRRFYKPANATLLNRGHDMMIKWTSGEAGYIDINGTQYLLQQCHWHSPSEHTVNGRRLDLELHMVHQSRTGQIVVIGIAYRIGIRPDLFLTSMETHLQDIANMSYASQPQKVVGLVDPRRLSIRSPRYYRYIGSLTVPPCIQNVVWIVLQQMRPVAREQVRLLRMAVRDSGDVVALWRRLAKEEEALLVCTPVHDGGWAKGGDGSASYLKVSLVGSVQPTVAVVAKWSASASLGEALAWASPVLPRLRSVWIDRSAGESSGAGEIEEVAVALAPKRSRGRGGRRGGHVGCRVHGAGATSDGER</sequence>
<gene>
    <name evidence="8" type="ORF">TIFTF001_000726</name>
</gene>
<keyword evidence="9" id="KW-1185">Reference proteome</keyword>
<feature type="chain" id="PRO_5041641874" description="Alpha-carbonic anhydrase domain-containing protein" evidence="6">
    <location>
        <begin position="29"/>
        <end position="387"/>
    </location>
</feature>
<organism evidence="8 9">
    <name type="scientific">Ficus carica</name>
    <name type="common">Common fig</name>
    <dbReference type="NCBI Taxonomy" id="3494"/>
    <lineage>
        <taxon>Eukaryota</taxon>
        <taxon>Viridiplantae</taxon>
        <taxon>Streptophyta</taxon>
        <taxon>Embryophyta</taxon>
        <taxon>Tracheophyta</taxon>
        <taxon>Spermatophyta</taxon>
        <taxon>Magnoliopsida</taxon>
        <taxon>eudicotyledons</taxon>
        <taxon>Gunneridae</taxon>
        <taxon>Pentapetalae</taxon>
        <taxon>rosids</taxon>
        <taxon>fabids</taxon>
        <taxon>Rosales</taxon>
        <taxon>Moraceae</taxon>
        <taxon>Ficeae</taxon>
        <taxon>Ficus</taxon>
    </lineage>
</organism>
<dbReference type="PANTHER" id="PTHR18952:SF208">
    <property type="entry name" value="CARBONIC ANHYDRASE XA-RELATED"/>
    <property type="match status" value="1"/>
</dbReference>
<dbReference type="InterPro" id="IPR001148">
    <property type="entry name" value="CA_dom"/>
</dbReference>
<dbReference type="PANTHER" id="PTHR18952">
    <property type="entry name" value="CARBONIC ANHYDRASE"/>
    <property type="match status" value="1"/>
</dbReference>
<evidence type="ECO:0000313" key="8">
    <source>
        <dbReference type="EMBL" id="GMN24857.1"/>
    </source>
</evidence>
<comment type="caution">
    <text evidence="8">The sequence shown here is derived from an EMBL/GenBank/DDBJ whole genome shotgun (WGS) entry which is preliminary data.</text>
</comment>
<evidence type="ECO:0000259" key="7">
    <source>
        <dbReference type="PROSITE" id="PS51144"/>
    </source>
</evidence>
<evidence type="ECO:0000256" key="1">
    <source>
        <dbReference type="ARBA" id="ARBA00002904"/>
    </source>
</evidence>
<dbReference type="PROSITE" id="PS51144">
    <property type="entry name" value="ALPHA_CA_2"/>
    <property type="match status" value="1"/>
</dbReference>